<dbReference type="PROSITE" id="PS50404">
    <property type="entry name" value="GST_NTER"/>
    <property type="match status" value="1"/>
</dbReference>
<accession>A0AAP0KLK5</accession>
<evidence type="ECO:0000259" key="5">
    <source>
        <dbReference type="PROSITE" id="PS50404"/>
    </source>
</evidence>
<dbReference type="InterPro" id="IPR040079">
    <property type="entry name" value="Glutathione_S-Trfase"/>
</dbReference>
<dbReference type="PANTHER" id="PTHR11260:SF676">
    <property type="entry name" value="GLUTATHIONE S-TRANSFERASE U8"/>
    <property type="match status" value="1"/>
</dbReference>
<evidence type="ECO:0000256" key="1">
    <source>
        <dbReference type="ARBA" id="ARBA00012452"/>
    </source>
</evidence>
<comment type="similarity">
    <text evidence="4">Belongs to the GST superfamily.</text>
</comment>
<dbReference type="FunFam" id="3.40.30.10:FF:000197">
    <property type="entry name" value="Glutathione S-transferase U10"/>
    <property type="match status" value="1"/>
</dbReference>
<sequence length="228" mass="26040">MAEEKQVKLIGTWGSPFSKRVELALKLKGVPYEYIEEDLSNKSPLLLQYNPIHKKVPVLLHNGKPIVESLIIVEYIDETWKENPILPEDPYERATACFWAKFIDDKCLGALRDACWSYGEESEKLMDEARGLLRTLENELKGKKFFGGDNIGLVDIAANFIAFWVGVLQELRGVSLINEETFPVLHEWTERFASSSIVKETLPPRDKLLSFFQARIKAMAASKSMIYK</sequence>
<name>A0AAP0KLK5_9MAGN</name>
<dbReference type="SUPFAM" id="SSF47616">
    <property type="entry name" value="GST C-terminal domain-like"/>
    <property type="match status" value="1"/>
</dbReference>
<evidence type="ECO:0000256" key="3">
    <source>
        <dbReference type="ARBA" id="ARBA00047960"/>
    </source>
</evidence>
<dbReference type="SFLD" id="SFLDG00358">
    <property type="entry name" value="Main_(cytGST)"/>
    <property type="match status" value="1"/>
</dbReference>
<feature type="domain" description="GST N-terminal" evidence="5">
    <location>
        <begin position="5"/>
        <end position="84"/>
    </location>
</feature>
<dbReference type="InterPro" id="IPR036282">
    <property type="entry name" value="Glutathione-S-Trfase_C_sf"/>
</dbReference>
<dbReference type="SUPFAM" id="SSF52833">
    <property type="entry name" value="Thioredoxin-like"/>
    <property type="match status" value="1"/>
</dbReference>
<dbReference type="Pfam" id="PF02798">
    <property type="entry name" value="GST_N"/>
    <property type="match status" value="1"/>
</dbReference>
<dbReference type="CDD" id="cd03058">
    <property type="entry name" value="GST_N_Tau"/>
    <property type="match status" value="1"/>
</dbReference>
<dbReference type="Gene3D" id="3.40.30.10">
    <property type="entry name" value="Glutaredoxin"/>
    <property type="match status" value="1"/>
</dbReference>
<dbReference type="InterPro" id="IPR004046">
    <property type="entry name" value="GST_C"/>
</dbReference>
<dbReference type="InterPro" id="IPR010987">
    <property type="entry name" value="Glutathione-S-Trfase_C-like"/>
</dbReference>
<dbReference type="GO" id="GO:0005737">
    <property type="term" value="C:cytoplasm"/>
    <property type="evidence" value="ECO:0007669"/>
    <property type="project" value="TreeGrafter"/>
</dbReference>
<dbReference type="InterPro" id="IPR004045">
    <property type="entry name" value="Glutathione_S-Trfase_N"/>
</dbReference>
<keyword evidence="8" id="KW-1185">Reference proteome</keyword>
<protein>
    <recommendedName>
        <fullName evidence="1">glutathione transferase</fullName>
        <ecNumber evidence="1">2.5.1.18</ecNumber>
    </recommendedName>
</protein>
<dbReference type="Pfam" id="PF00043">
    <property type="entry name" value="GST_C"/>
    <property type="match status" value="1"/>
</dbReference>
<dbReference type="InterPro" id="IPR045073">
    <property type="entry name" value="Omega/Tau-like"/>
</dbReference>
<dbReference type="EC" id="2.5.1.18" evidence="1"/>
<reference evidence="7 8" key="1">
    <citation type="submission" date="2024-01" db="EMBL/GenBank/DDBJ databases">
        <title>Genome assemblies of Stephania.</title>
        <authorList>
            <person name="Yang L."/>
        </authorList>
    </citation>
    <scope>NUCLEOTIDE SEQUENCE [LARGE SCALE GENOMIC DNA]</scope>
    <source>
        <strain evidence="7">QJT</strain>
        <tissue evidence="7">Leaf</tissue>
    </source>
</reference>
<dbReference type="CDD" id="cd03185">
    <property type="entry name" value="GST_C_Tau"/>
    <property type="match status" value="1"/>
</dbReference>
<comment type="caution">
    <text evidence="7">The sequence shown here is derived from an EMBL/GenBank/DDBJ whole genome shotgun (WGS) entry which is preliminary data.</text>
</comment>
<dbReference type="EMBL" id="JBBNAE010000001">
    <property type="protein sequence ID" value="KAK9154812.1"/>
    <property type="molecule type" value="Genomic_DNA"/>
</dbReference>
<evidence type="ECO:0000256" key="2">
    <source>
        <dbReference type="ARBA" id="ARBA00022679"/>
    </source>
</evidence>
<comment type="catalytic activity">
    <reaction evidence="3">
        <text>RX + glutathione = an S-substituted glutathione + a halide anion + H(+)</text>
        <dbReference type="Rhea" id="RHEA:16437"/>
        <dbReference type="ChEBI" id="CHEBI:15378"/>
        <dbReference type="ChEBI" id="CHEBI:16042"/>
        <dbReference type="ChEBI" id="CHEBI:17792"/>
        <dbReference type="ChEBI" id="CHEBI:57925"/>
        <dbReference type="ChEBI" id="CHEBI:90779"/>
        <dbReference type="EC" id="2.5.1.18"/>
    </reaction>
</comment>
<evidence type="ECO:0000313" key="7">
    <source>
        <dbReference type="EMBL" id="KAK9154812.1"/>
    </source>
</evidence>
<dbReference type="SFLD" id="SFLDG01152">
    <property type="entry name" value="Main.3:_Omega-_and_Tau-like"/>
    <property type="match status" value="1"/>
</dbReference>
<dbReference type="FunFam" id="1.20.1050.10:FF:000012">
    <property type="entry name" value="Tau class glutathione S-transferase"/>
    <property type="match status" value="1"/>
</dbReference>
<evidence type="ECO:0000313" key="8">
    <source>
        <dbReference type="Proteomes" id="UP001417504"/>
    </source>
</evidence>
<dbReference type="Gene3D" id="1.20.1050.10">
    <property type="match status" value="1"/>
</dbReference>
<dbReference type="PROSITE" id="PS51354">
    <property type="entry name" value="GLUTAREDOXIN_2"/>
    <property type="match status" value="1"/>
</dbReference>
<dbReference type="InterPro" id="IPR036249">
    <property type="entry name" value="Thioredoxin-like_sf"/>
</dbReference>
<dbReference type="AlphaFoldDB" id="A0AAP0KLK5"/>
<dbReference type="PANTHER" id="PTHR11260">
    <property type="entry name" value="GLUTATHIONE S-TRANSFERASE, GST, SUPERFAMILY, GST DOMAIN CONTAINING"/>
    <property type="match status" value="1"/>
</dbReference>
<dbReference type="PROSITE" id="PS50405">
    <property type="entry name" value="GST_CTER"/>
    <property type="match status" value="1"/>
</dbReference>
<dbReference type="SFLD" id="SFLDS00019">
    <property type="entry name" value="Glutathione_Transferase_(cytos"/>
    <property type="match status" value="1"/>
</dbReference>
<dbReference type="GO" id="GO:0006749">
    <property type="term" value="P:glutathione metabolic process"/>
    <property type="evidence" value="ECO:0007669"/>
    <property type="project" value="InterPro"/>
</dbReference>
<gene>
    <name evidence="7" type="ORF">Sjap_002292</name>
</gene>
<dbReference type="GO" id="GO:0004364">
    <property type="term" value="F:glutathione transferase activity"/>
    <property type="evidence" value="ECO:0007669"/>
    <property type="project" value="UniProtKB-EC"/>
</dbReference>
<evidence type="ECO:0000259" key="6">
    <source>
        <dbReference type="PROSITE" id="PS50405"/>
    </source>
</evidence>
<keyword evidence="2" id="KW-0808">Transferase</keyword>
<evidence type="ECO:0000256" key="4">
    <source>
        <dbReference type="RuleBase" id="RU003494"/>
    </source>
</evidence>
<organism evidence="7 8">
    <name type="scientific">Stephania japonica</name>
    <dbReference type="NCBI Taxonomy" id="461633"/>
    <lineage>
        <taxon>Eukaryota</taxon>
        <taxon>Viridiplantae</taxon>
        <taxon>Streptophyta</taxon>
        <taxon>Embryophyta</taxon>
        <taxon>Tracheophyta</taxon>
        <taxon>Spermatophyta</taxon>
        <taxon>Magnoliopsida</taxon>
        <taxon>Ranunculales</taxon>
        <taxon>Menispermaceae</taxon>
        <taxon>Menispermoideae</taxon>
        <taxon>Cissampelideae</taxon>
        <taxon>Stephania</taxon>
    </lineage>
</organism>
<proteinExistence type="inferred from homology"/>
<dbReference type="Proteomes" id="UP001417504">
    <property type="component" value="Unassembled WGS sequence"/>
</dbReference>
<feature type="domain" description="GST C-terminal" evidence="6">
    <location>
        <begin position="89"/>
        <end position="216"/>
    </location>
</feature>
<dbReference type="InterPro" id="IPR045074">
    <property type="entry name" value="GST_C_Tau"/>
</dbReference>